<dbReference type="Pfam" id="PF01809">
    <property type="entry name" value="YidD"/>
    <property type="match status" value="1"/>
</dbReference>
<sequence>MASAPGNRPSAAGPFSAVAGKKAESAFPHSVWAIMSFVCLLDLLARRLFILLVSAYRIFISPLLGNRCRFNPTCSQYAMGALRSKTFVKSIGLIFVRVSKCHPFHDGGYDPVK</sequence>
<reference evidence="1" key="1">
    <citation type="submission" date="2018-05" db="EMBL/GenBank/DDBJ databases">
        <authorList>
            <person name="Lanie J.A."/>
            <person name="Ng W.-L."/>
            <person name="Kazmierczak K.M."/>
            <person name="Andrzejewski T.M."/>
            <person name="Davidsen T.M."/>
            <person name="Wayne K.J."/>
            <person name="Tettelin H."/>
            <person name="Glass J.I."/>
            <person name="Rusch D."/>
            <person name="Podicherti R."/>
            <person name="Tsui H.-C.T."/>
            <person name="Winkler M.E."/>
        </authorList>
    </citation>
    <scope>NUCLEOTIDE SEQUENCE</scope>
</reference>
<dbReference type="EMBL" id="UINC01029009">
    <property type="protein sequence ID" value="SVB11019.1"/>
    <property type="molecule type" value="Genomic_DNA"/>
</dbReference>
<dbReference type="PANTHER" id="PTHR33383">
    <property type="entry name" value="MEMBRANE PROTEIN INSERTION EFFICIENCY FACTOR-RELATED"/>
    <property type="match status" value="1"/>
</dbReference>
<organism evidence="1">
    <name type="scientific">marine metagenome</name>
    <dbReference type="NCBI Taxonomy" id="408172"/>
    <lineage>
        <taxon>unclassified sequences</taxon>
        <taxon>metagenomes</taxon>
        <taxon>ecological metagenomes</taxon>
    </lineage>
</organism>
<proteinExistence type="inferred from homology"/>
<dbReference type="NCBIfam" id="TIGR00278">
    <property type="entry name" value="membrane protein insertion efficiency factor YidD"/>
    <property type="match status" value="1"/>
</dbReference>
<evidence type="ECO:0008006" key="2">
    <source>
        <dbReference type="Google" id="ProtNLM"/>
    </source>
</evidence>
<accession>A0A382BBM1</accession>
<dbReference type="AlphaFoldDB" id="A0A382BBM1"/>
<gene>
    <name evidence="1" type="ORF">METZ01_LOCUS163873</name>
</gene>
<name>A0A382BBM1_9ZZZZ</name>
<dbReference type="PANTHER" id="PTHR33383:SF1">
    <property type="entry name" value="MEMBRANE PROTEIN INSERTION EFFICIENCY FACTOR-RELATED"/>
    <property type="match status" value="1"/>
</dbReference>
<dbReference type="SMART" id="SM01234">
    <property type="entry name" value="Haemolytic"/>
    <property type="match status" value="1"/>
</dbReference>
<dbReference type="InterPro" id="IPR002696">
    <property type="entry name" value="Membr_insert_effic_factor_YidD"/>
</dbReference>
<evidence type="ECO:0000313" key="1">
    <source>
        <dbReference type="EMBL" id="SVB11019.1"/>
    </source>
</evidence>
<protein>
    <recommendedName>
        <fullName evidence="2">Membrane protein insertion efficiency factor YidD</fullName>
    </recommendedName>
</protein>
<dbReference type="HAMAP" id="MF_00386">
    <property type="entry name" value="UPF0161_YidD"/>
    <property type="match status" value="1"/>
</dbReference>